<keyword evidence="6" id="KW-1185">Reference proteome</keyword>
<dbReference type="Gene3D" id="2.40.30.10">
    <property type="entry name" value="Translation factors"/>
    <property type="match status" value="1"/>
</dbReference>
<dbReference type="PANTHER" id="PTHR42908">
    <property type="entry name" value="TRANSLATION ELONGATION FACTOR-RELATED"/>
    <property type="match status" value="1"/>
</dbReference>
<dbReference type="PANTHER" id="PTHR42908:SF6">
    <property type="entry name" value="116 KDA U5 SMALL NUCLEAR RIBONUCLEOPROTEIN COMPONENT"/>
    <property type="match status" value="1"/>
</dbReference>
<dbReference type="Pfam" id="PF00009">
    <property type="entry name" value="GTP_EFTU"/>
    <property type="match status" value="1"/>
</dbReference>
<dbReference type="AlphaFoldDB" id="A0A1J4J2B3"/>
<dbReference type="InterPro" id="IPR005225">
    <property type="entry name" value="Small_GTP-bd"/>
</dbReference>
<dbReference type="GO" id="GO:0030623">
    <property type="term" value="F:U5 snRNA binding"/>
    <property type="evidence" value="ECO:0007669"/>
    <property type="project" value="TreeGrafter"/>
</dbReference>
<dbReference type="GO" id="GO:0000398">
    <property type="term" value="P:mRNA splicing, via spliceosome"/>
    <property type="evidence" value="ECO:0007669"/>
    <property type="project" value="TreeGrafter"/>
</dbReference>
<feature type="region of interest" description="Disordered" evidence="3">
    <location>
        <begin position="1"/>
        <end position="40"/>
    </location>
</feature>
<keyword evidence="5" id="KW-0251">Elongation factor</keyword>
<evidence type="ECO:0000256" key="1">
    <source>
        <dbReference type="ARBA" id="ARBA00022741"/>
    </source>
</evidence>
<keyword evidence="2" id="KW-0342">GTP-binding</keyword>
<dbReference type="InterPro" id="IPR027417">
    <property type="entry name" value="P-loop_NTPase"/>
</dbReference>
<evidence type="ECO:0000259" key="4">
    <source>
        <dbReference type="SMART" id="SM00838"/>
    </source>
</evidence>
<feature type="compositionally biased region" description="Acidic residues" evidence="3">
    <location>
        <begin position="20"/>
        <end position="30"/>
    </location>
</feature>
<name>A0A1J4J2B3_9EUKA</name>
<reference evidence="5" key="1">
    <citation type="submission" date="2016-10" db="EMBL/GenBank/DDBJ databases">
        <authorList>
            <person name="Benchimol M."/>
            <person name="Almeida L.G."/>
            <person name="Vasconcelos A.T."/>
            <person name="Perreira-Neves A."/>
            <person name="Rosa I.A."/>
            <person name="Tasca T."/>
            <person name="Bogo M.R."/>
            <person name="de Souza W."/>
        </authorList>
    </citation>
    <scope>NUCLEOTIDE SEQUENCE [LARGE SCALE GENOMIC DNA]</scope>
    <source>
        <strain evidence="5">K</strain>
    </source>
</reference>
<dbReference type="PRINTS" id="PR00315">
    <property type="entry name" value="ELONGATNFCT"/>
</dbReference>
<dbReference type="Pfam" id="PF03764">
    <property type="entry name" value="EFG_IV"/>
    <property type="match status" value="1"/>
</dbReference>
<proteinExistence type="predicted"/>
<evidence type="ECO:0000256" key="2">
    <source>
        <dbReference type="ARBA" id="ARBA00023134"/>
    </source>
</evidence>
<dbReference type="InterPro" id="IPR005517">
    <property type="entry name" value="Transl_elong_EFG/EF2_IV"/>
</dbReference>
<evidence type="ECO:0000313" key="5">
    <source>
        <dbReference type="EMBL" id="OHS92889.1"/>
    </source>
</evidence>
<dbReference type="GO" id="GO:0003746">
    <property type="term" value="F:translation elongation factor activity"/>
    <property type="evidence" value="ECO:0007669"/>
    <property type="project" value="UniProtKB-KW"/>
</dbReference>
<dbReference type="NCBIfam" id="TIGR00231">
    <property type="entry name" value="small_GTP"/>
    <property type="match status" value="1"/>
</dbReference>
<dbReference type="SMART" id="SM00838">
    <property type="entry name" value="EFG_C"/>
    <property type="match status" value="1"/>
</dbReference>
<dbReference type="Gene3D" id="3.30.70.870">
    <property type="entry name" value="Elongation Factor G (Translational Gtpase), domain 3"/>
    <property type="match status" value="1"/>
</dbReference>
<dbReference type="GO" id="GO:0046540">
    <property type="term" value="C:U4/U6 x U5 tri-snRNP complex"/>
    <property type="evidence" value="ECO:0007669"/>
    <property type="project" value="TreeGrafter"/>
</dbReference>
<sequence length="948" mass="107453">MEFTSNKFDQFGNYIGSSDSESEETTEDEQQPSIREPTNILIERQALPEDREFYSQASEVYPSYTKVKHEDEDRQDYTTPIIEPTKSRVIAADLKNPPITTFDKEFMKSLFKHPHTIRNVAFVGALGHGKTELIDSLVSETHPGIIEKTVTRRDVTNQIIGEGRRLDRLRWMDRLFLEKRRELTIFTEVMALVHETTDGEPVAMNLIDTPGHPDFMDQVEVGLSMADGVVFCIDVVEGLTYVGQRLLQRVVNTKLPIALCVTKVDRLILELKHPPDFAYQKMRRVIEEVNTCLRQNQYPYRTSPEEFNVCFTSAHFSLCFTLESIGLMYHRNSKETYNFQRNLRMQIETHKPAAREFGSRLWGDFRLDGKTIVSSSNDELPHPFVKFVLEPIYKVFTHVLSYEPQEWAKLLRVDLTAQEKKLNTAPLLRIALSRIFGPFSSFVQVIYNNLPSPIDRSNSENAKIVAHALKFVPSRTGDKIHALVRIFRGVLKPGMEIYALSKSYAEDDSIDPTIRLGNISIPHVRYTTPINEAFPGMIVKIESTMPELQGISILSDVLEFSLPPAIIPISLMKIAIEPLIPDKHPDMVKSVAKAQLCYPSLNVRVEVNGEHTLMGTGEMFLDCVMHDIRNAFDTIEIKVSDPFAVFNETVGRQSVTICQAEIDENNSIGFICEPLNLQTLDELEIGKLALCNDLPKVLGSLGFDELSRESVLSFGPNNITGPNILSDERLPDEKANDPLPPLVKTTLERSFVWATSEGPLCDEMMRGVNIKIVDAHLDTKKPIMPFKIIPAVRKAIFASFLCASPRLMEPIYYVEIITPPNAVFYVEQILAKRRGKVLKTKSIHGTTLKMITAEVPLIDSFGMEVDMRAKTNGQAFALSYFYRWDHVPGEPLDTTIQLRPLEPSPEFALAREFVVKSRRRRGQSEDVDLSKFVNEDKLIEIASLLGDE</sequence>
<dbReference type="FunFam" id="3.40.50.300:FF:006132">
    <property type="entry name" value="Elongation factor G, domain IV family protein"/>
    <property type="match status" value="1"/>
</dbReference>
<feature type="domain" description="Elongation factor EFG" evidence="4">
    <location>
        <begin position="806"/>
        <end position="895"/>
    </location>
</feature>
<dbReference type="SUPFAM" id="SSF54980">
    <property type="entry name" value="EF-G C-terminal domain-like"/>
    <property type="match status" value="2"/>
</dbReference>
<dbReference type="InterPro" id="IPR000795">
    <property type="entry name" value="T_Tr_GTP-bd_dom"/>
</dbReference>
<dbReference type="InterPro" id="IPR014721">
    <property type="entry name" value="Ribsml_uS5_D2-typ_fold_subgr"/>
</dbReference>
<dbReference type="VEuPathDB" id="TrichDB:TRFO_40810"/>
<keyword evidence="5" id="KW-0648">Protein biosynthesis</keyword>
<protein>
    <submittedName>
        <fullName evidence="5">Elongation factor Tu GTP binding domain</fullName>
    </submittedName>
</protein>
<dbReference type="InterPro" id="IPR035647">
    <property type="entry name" value="EFG_III/V"/>
</dbReference>
<dbReference type="RefSeq" id="XP_068346026.1">
    <property type="nucleotide sequence ID" value="XM_068513416.1"/>
</dbReference>
<evidence type="ECO:0000256" key="3">
    <source>
        <dbReference type="SAM" id="MobiDB-lite"/>
    </source>
</evidence>
<dbReference type="OrthoDB" id="364892at2759"/>
<dbReference type="Pfam" id="PF00679">
    <property type="entry name" value="EFG_C"/>
    <property type="match status" value="1"/>
</dbReference>
<dbReference type="GeneID" id="94848120"/>
<evidence type="ECO:0000313" key="6">
    <source>
        <dbReference type="Proteomes" id="UP000179807"/>
    </source>
</evidence>
<dbReference type="SUPFAM" id="SSF50447">
    <property type="entry name" value="Translation proteins"/>
    <property type="match status" value="1"/>
</dbReference>
<dbReference type="GO" id="GO:0005525">
    <property type="term" value="F:GTP binding"/>
    <property type="evidence" value="ECO:0007669"/>
    <property type="project" value="UniProtKB-KW"/>
</dbReference>
<gene>
    <name evidence="5" type="ORF">TRFO_40810</name>
</gene>
<dbReference type="Gene3D" id="3.90.1430.10">
    <property type="entry name" value="Yeast translation eEF2 (G' domain)"/>
    <property type="match status" value="1"/>
</dbReference>
<dbReference type="Gene3D" id="3.30.230.10">
    <property type="match status" value="1"/>
</dbReference>
<dbReference type="EMBL" id="MLAK01001458">
    <property type="protein sequence ID" value="OHS92889.1"/>
    <property type="molecule type" value="Genomic_DNA"/>
</dbReference>
<dbReference type="SUPFAM" id="SSF52540">
    <property type="entry name" value="P-loop containing nucleoside triphosphate hydrolases"/>
    <property type="match status" value="1"/>
</dbReference>
<dbReference type="FunFam" id="3.30.70.870:FF:000002">
    <property type="entry name" value="Translation elongation factor 2"/>
    <property type="match status" value="1"/>
</dbReference>
<dbReference type="InterPro" id="IPR020568">
    <property type="entry name" value="Ribosomal_Su5_D2-typ_SF"/>
</dbReference>
<dbReference type="GO" id="GO:0005829">
    <property type="term" value="C:cytosol"/>
    <property type="evidence" value="ECO:0007669"/>
    <property type="project" value="TreeGrafter"/>
</dbReference>
<dbReference type="InterPro" id="IPR000640">
    <property type="entry name" value="EFG_V-like"/>
</dbReference>
<dbReference type="Proteomes" id="UP000179807">
    <property type="component" value="Unassembled WGS sequence"/>
</dbReference>
<dbReference type="GO" id="GO:0071007">
    <property type="term" value="C:U2-type catalytic step 2 spliceosome"/>
    <property type="evidence" value="ECO:0007669"/>
    <property type="project" value="TreeGrafter"/>
</dbReference>
<dbReference type="InterPro" id="IPR009000">
    <property type="entry name" value="Transl_B-barrel_sf"/>
</dbReference>
<dbReference type="Gene3D" id="3.40.50.300">
    <property type="entry name" value="P-loop containing nucleotide triphosphate hydrolases"/>
    <property type="match status" value="1"/>
</dbReference>
<dbReference type="Gene3D" id="3.30.70.240">
    <property type="match status" value="1"/>
</dbReference>
<dbReference type="GO" id="GO:0003924">
    <property type="term" value="F:GTPase activity"/>
    <property type="evidence" value="ECO:0007669"/>
    <property type="project" value="InterPro"/>
</dbReference>
<comment type="caution">
    <text evidence="5">The sequence shown here is derived from an EMBL/GenBank/DDBJ whole genome shotgun (WGS) entry which is preliminary data.</text>
</comment>
<accession>A0A1J4J2B3</accession>
<organism evidence="5 6">
    <name type="scientific">Tritrichomonas foetus</name>
    <dbReference type="NCBI Taxonomy" id="1144522"/>
    <lineage>
        <taxon>Eukaryota</taxon>
        <taxon>Metamonada</taxon>
        <taxon>Parabasalia</taxon>
        <taxon>Tritrichomonadida</taxon>
        <taxon>Tritrichomonadidae</taxon>
        <taxon>Tritrichomonas</taxon>
    </lineage>
</organism>
<dbReference type="SUPFAM" id="SSF54211">
    <property type="entry name" value="Ribosomal protein S5 domain 2-like"/>
    <property type="match status" value="1"/>
</dbReference>
<keyword evidence="1" id="KW-0547">Nucleotide-binding</keyword>